<gene>
    <name evidence="3" type="ORF">SDC9_82803</name>
</gene>
<evidence type="ECO:0000313" key="3">
    <source>
        <dbReference type="EMBL" id="MPM36208.1"/>
    </source>
</evidence>
<protein>
    <recommendedName>
        <fullName evidence="2">DUF2202 domain-containing protein</fullName>
    </recommendedName>
</protein>
<evidence type="ECO:0000256" key="1">
    <source>
        <dbReference type="SAM" id="MobiDB-lite"/>
    </source>
</evidence>
<sequence>MFENQERQDYYNRLIAQGDSLLGAYMAAAFLEERDIFDYNEVLKDIENPNIKMVIEHLYRGSVNHFKAMLRQIDALGSNYECTFLSQEEFDSIINSNFLNGKRYQVRGSGSRTNNGNGYGLAKGAVNSEGVCTRASNGNAPGSQQQAGKTGKGFRGGR</sequence>
<reference evidence="3" key="1">
    <citation type="submission" date="2019-08" db="EMBL/GenBank/DDBJ databases">
        <authorList>
            <person name="Kucharzyk K."/>
            <person name="Murdoch R.W."/>
            <person name="Higgins S."/>
            <person name="Loffler F."/>
        </authorList>
    </citation>
    <scope>NUCLEOTIDE SEQUENCE</scope>
</reference>
<accession>A0A644Z7G0</accession>
<proteinExistence type="predicted"/>
<name>A0A644Z7G0_9ZZZZ</name>
<dbReference type="Pfam" id="PF09968">
    <property type="entry name" value="DUF2202"/>
    <property type="match status" value="1"/>
</dbReference>
<dbReference type="EMBL" id="VSSQ01007534">
    <property type="protein sequence ID" value="MPM36208.1"/>
    <property type="molecule type" value="Genomic_DNA"/>
</dbReference>
<dbReference type="AlphaFoldDB" id="A0A644Z7G0"/>
<organism evidence="3">
    <name type="scientific">bioreactor metagenome</name>
    <dbReference type="NCBI Taxonomy" id="1076179"/>
    <lineage>
        <taxon>unclassified sequences</taxon>
        <taxon>metagenomes</taxon>
        <taxon>ecological metagenomes</taxon>
    </lineage>
</organism>
<evidence type="ECO:0000259" key="2">
    <source>
        <dbReference type="Pfam" id="PF09968"/>
    </source>
</evidence>
<feature type="region of interest" description="Disordered" evidence="1">
    <location>
        <begin position="132"/>
        <end position="158"/>
    </location>
</feature>
<comment type="caution">
    <text evidence="3">The sequence shown here is derived from an EMBL/GenBank/DDBJ whole genome shotgun (WGS) entry which is preliminary data.</text>
</comment>
<dbReference type="InterPro" id="IPR019243">
    <property type="entry name" value="DUF2202"/>
</dbReference>
<feature type="compositionally biased region" description="Polar residues" evidence="1">
    <location>
        <begin position="134"/>
        <end position="148"/>
    </location>
</feature>
<dbReference type="InterPro" id="IPR012347">
    <property type="entry name" value="Ferritin-like"/>
</dbReference>
<feature type="domain" description="DUF2202" evidence="2">
    <location>
        <begin position="2"/>
        <end position="96"/>
    </location>
</feature>
<dbReference type="Gene3D" id="1.20.1260.10">
    <property type="match status" value="1"/>
</dbReference>